<keyword evidence="3" id="KW-1185">Reference proteome</keyword>
<dbReference type="InterPro" id="IPR032710">
    <property type="entry name" value="NTF2-like_dom_sf"/>
</dbReference>
<dbReference type="Proteomes" id="UP001221189">
    <property type="component" value="Unassembled WGS sequence"/>
</dbReference>
<sequence length="128" mass="14142">MTADKIAFFVALETRVWQALTLGDKQAYLALLAPEFLGVYPSGFASLAKNLSTFEQAPGFAPSYALSEARIMDLAPGLVMLSYRAVFQRVADAQAKVMYVSSLWRRQEDEKWVNVFSQDSLAHASTNG</sequence>
<evidence type="ECO:0000313" key="2">
    <source>
        <dbReference type="EMBL" id="MDC8770521.1"/>
    </source>
</evidence>
<dbReference type="Pfam" id="PF14534">
    <property type="entry name" value="DUF4440"/>
    <property type="match status" value="1"/>
</dbReference>
<organism evidence="2 3">
    <name type="scientific">Roseateles albus</name>
    <dbReference type="NCBI Taxonomy" id="2987525"/>
    <lineage>
        <taxon>Bacteria</taxon>
        <taxon>Pseudomonadati</taxon>
        <taxon>Pseudomonadota</taxon>
        <taxon>Betaproteobacteria</taxon>
        <taxon>Burkholderiales</taxon>
        <taxon>Sphaerotilaceae</taxon>
        <taxon>Roseateles</taxon>
    </lineage>
</organism>
<name>A0ABT5KCL5_9BURK</name>
<evidence type="ECO:0000313" key="3">
    <source>
        <dbReference type="Proteomes" id="UP001221189"/>
    </source>
</evidence>
<dbReference type="EMBL" id="JAQQXT010000001">
    <property type="protein sequence ID" value="MDC8770521.1"/>
    <property type="molecule type" value="Genomic_DNA"/>
</dbReference>
<comment type="caution">
    <text evidence="2">The sequence shown here is derived from an EMBL/GenBank/DDBJ whole genome shotgun (WGS) entry which is preliminary data.</text>
</comment>
<dbReference type="Gene3D" id="3.10.450.50">
    <property type="match status" value="1"/>
</dbReference>
<dbReference type="RefSeq" id="WP_273598948.1">
    <property type="nucleotide sequence ID" value="NZ_JAQQXT010000001.1"/>
</dbReference>
<proteinExistence type="predicted"/>
<accession>A0ABT5KCL5</accession>
<dbReference type="InterPro" id="IPR027843">
    <property type="entry name" value="DUF4440"/>
</dbReference>
<reference evidence="2 3" key="1">
    <citation type="submission" date="2022-10" db="EMBL/GenBank/DDBJ databases">
        <title>Paucibacter sp. hw1 Genome sequencing.</title>
        <authorList>
            <person name="Park S."/>
        </authorList>
    </citation>
    <scope>NUCLEOTIDE SEQUENCE [LARGE SCALE GENOMIC DNA]</scope>
    <source>
        <strain evidence="3">hw1</strain>
    </source>
</reference>
<evidence type="ECO:0000259" key="1">
    <source>
        <dbReference type="Pfam" id="PF14534"/>
    </source>
</evidence>
<feature type="domain" description="DUF4440" evidence="1">
    <location>
        <begin position="11"/>
        <end position="113"/>
    </location>
</feature>
<gene>
    <name evidence="2" type="ORF">PRZ03_02970</name>
</gene>
<dbReference type="SUPFAM" id="SSF54427">
    <property type="entry name" value="NTF2-like"/>
    <property type="match status" value="1"/>
</dbReference>
<protein>
    <submittedName>
        <fullName evidence="2">Nuclear transport factor 2 family protein</fullName>
    </submittedName>
</protein>